<proteinExistence type="predicted"/>
<dbReference type="EMBL" id="UOEU01000020">
    <property type="protein sequence ID" value="VAW30022.1"/>
    <property type="molecule type" value="Genomic_DNA"/>
</dbReference>
<feature type="transmembrane region" description="Helical" evidence="1">
    <location>
        <begin position="100"/>
        <end position="123"/>
    </location>
</feature>
<evidence type="ECO:0000313" key="2">
    <source>
        <dbReference type="EMBL" id="VAW30022.1"/>
    </source>
</evidence>
<keyword evidence="1" id="KW-0812">Transmembrane</keyword>
<keyword evidence="1" id="KW-0472">Membrane</keyword>
<feature type="transmembrane region" description="Helical" evidence="1">
    <location>
        <begin position="34"/>
        <end position="54"/>
    </location>
</feature>
<sequence>MEQNRKIALITGTLGLSIITGFIVLIAQNSDSAIFYWGLIVGVIFGIGMCVYLAEAWDPVGLQPTNPNTSKANWNILWVVPLGIVAANILSNFVSDVIGGLLLGCLFSWLEITMIYFVFQLWWHRPK</sequence>
<gene>
    <name evidence="2" type="ORF">MNBD_CHLOROFLEXI01-5242</name>
</gene>
<evidence type="ECO:0000256" key="1">
    <source>
        <dbReference type="SAM" id="Phobius"/>
    </source>
</evidence>
<accession>A0A3B0UUI4</accession>
<protein>
    <submittedName>
        <fullName evidence="2">Uncharacterized protein</fullName>
    </submittedName>
</protein>
<reference evidence="2" key="1">
    <citation type="submission" date="2018-06" db="EMBL/GenBank/DDBJ databases">
        <authorList>
            <person name="Zhirakovskaya E."/>
        </authorList>
    </citation>
    <scope>NUCLEOTIDE SEQUENCE</scope>
</reference>
<feature type="transmembrane region" description="Helical" evidence="1">
    <location>
        <begin position="7"/>
        <end position="28"/>
    </location>
</feature>
<keyword evidence="1" id="KW-1133">Transmembrane helix</keyword>
<name>A0A3B0UUI4_9ZZZZ</name>
<dbReference type="AlphaFoldDB" id="A0A3B0UUI4"/>
<organism evidence="2">
    <name type="scientific">hydrothermal vent metagenome</name>
    <dbReference type="NCBI Taxonomy" id="652676"/>
    <lineage>
        <taxon>unclassified sequences</taxon>
        <taxon>metagenomes</taxon>
        <taxon>ecological metagenomes</taxon>
    </lineage>
</organism>
<feature type="transmembrane region" description="Helical" evidence="1">
    <location>
        <begin position="75"/>
        <end position="94"/>
    </location>
</feature>